<dbReference type="AlphaFoldDB" id="A0A7V8NU99"/>
<dbReference type="GO" id="GO:0004813">
    <property type="term" value="F:alanine-tRNA ligase activity"/>
    <property type="evidence" value="ECO:0007669"/>
    <property type="project" value="UniProtKB-EC"/>
</dbReference>
<dbReference type="GO" id="GO:0005829">
    <property type="term" value="C:cytosol"/>
    <property type="evidence" value="ECO:0007669"/>
    <property type="project" value="TreeGrafter"/>
</dbReference>
<dbReference type="Gene3D" id="6.10.250.550">
    <property type="match status" value="1"/>
</dbReference>
<evidence type="ECO:0000256" key="3">
    <source>
        <dbReference type="ARBA" id="ARBA00017959"/>
    </source>
</evidence>
<evidence type="ECO:0000256" key="6">
    <source>
        <dbReference type="ARBA" id="ARBA00022723"/>
    </source>
</evidence>
<reference evidence="16" key="1">
    <citation type="submission" date="2020-06" db="EMBL/GenBank/DDBJ databases">
        <title>Legume-microbial interactions unlock mineral nutrients during tropical forest succession.</title>
        <authorList>
            <person name="Epihov D.Z."/>
        </authorList>
    </citation>
    <scope>NUCLEOTIDE SEQUENCE [LARGE SCALE GENOMIC DNA]</scope>
    <source>
        <strain evidence="16">Pan2503</strain>
    </source>
</reference>
<evidence type="ECO:0000313" key="16">
    <source>
        <dbReference type="EMBL" id="MBA0087633.1"/>
    </source>
</evidence>
<dbReference type="Pfam" id="PF02272">
    <property type="entry name" value="DHHA1"/>
    <property type="match status" value="1"/>
</dbReference>
<dbReference type="PANTHER" id="PTHR11777:SF9">
    <property type="entry name" value="ALANINE--TRNA LIGASE, CYTOPLASMIC"/>
    <property type="match status" value="1"/>
</dbReference>
<dbReference type="EMBL" id="JACDQQ010002102">
    <property type="protein sequence ID" value="MBA0087633.1"/>
    <property type="molecule type" value="Genomic_DNA"/>
</dbReference>
<evidence type="ECO:0000256" key="8">
    <source>
        <dbReference type="ARBA" id="ARBA00022833"/>
    </source>
</evidence>
<dbReference type="EC" id="6.1.1.7" evidence="2"/>
<keyword evidence="6" id="KW-0479">Metal-binding</keyword>
<dbReference type="InterPro" id="IPR003156">
    <property type="entry name" value="DHHA1_dom"/>
</dbReference>
<dbReference type="FunFam" id="3.10.310.40:FF:000001">
    <property type="entry name" value="Alanine--tRNA ligase"/>
    <property type="match status" value="1"/>
</dbReference>
<evidence type="ECO:0000259" key="15">
    <source>
        <dbReference type="SMART" id="SM00863"/>
    </source>
</evidence>
<dbReference type="SMART" id="SM00863">
    <property type="entry name" value="tRNA_SAD"/>
    <property type="match status" value="1"/>
</dbReference>
<protein>
    <recommendedName>
        <fullName evidence="3">Alanine--tRNA ligase</fullName>
        <ecNumber evidence="2">6.1.1.7</ecNumber>
    </recommendedName>
    <alternativeName>
        <fullName evidence="13">Alanyl-tRNA synthetase</fullName>
    </alternativeName>
</protein>
<dbReference type="GO" id="GO:0006419">
    <property type="term" value="P:alanyl-tRNA aminoacylation"/>
    <property type="evidence" value="ECO:0007669"/>
    <property type="project" value="TreeGrafter"/>
</dbReference>
<dbReference type="InterPro" id="IPR018163">
    <property type="entry name" value="Thr/Ala-tRNA-synth_IIc_edit"/>
</dbReference>
<comment type="caution">
    <text evidence="16">The sequence shown here is derived from an EMBL/GenBank/DDBJ whole genome shotgun (WGS) entry which is preliminary data.</text>
</comment>
<evidence type="ECO:0000256" key="11">
    <source>
        <dbReference type="ARBA" id="ARBA00022917"/>
    </source>
</evidence>
<comment type="similarity">
    <text evidence="1">Belongs to the class-II aminoacyl-tRNA synthetase family.</text>
</comment>
<sequence>PESNVRVVTIPDPRSPRGFYSKELCGGTHVERVGDIGVLKVVSEESVAAGVRRIEAVTGIGALEHYQQQAQTLRQLASQLNVGEDAVLSQVEKLSETVRQLEKDLEAQKRKGALGQIDELAAHVQLIKGIKVIAAEVQNADRQGLRQLVDSLRQKLGSGVVALGTPENGKVALIVGVTKDLTSKVHAGKLIGALAEKLGGKGGGRPDLAEAGGKDTAGLKTALQTVPSLIATWL</sequence>
<gene>
    <name evidence="16" type="ORF">HRJ53_21825</name>
</gene>
<dbReference type="Proteomes" id="UP000567293">
    <property type="component" value="Unassembled WGS sequence"/>
</dbReference>
<evidence type="ECO:0000256" key="1">
    <source>
        <dbReference type="ARBA" id="ARBA00008226"/>
    </source>
</evidence>
<feature type="coiled-coil region" evidence="14">
    <location>
        <begin position="84"/>
        <end position="111"/>
    </location>
</feature>
<evidence type="ECO:0000256" key="12">
    <source>
        <dbReference type="ARBA" id="ARBA00023146"/>
    </source>
</evidence>
<evidence type="ECO:0000256" key="5">
    <source>
        <dbReference type="ARBA" id="ARBA00022598"/>
    </source>
</evidence>
<dbReference type="Gene3D" id="3.30.980.10">
    <property type="entry name" value="Threonyl-trna Synthetase, Chain A, domain 2"/>
    <property type="match status" value="1"/>
</dbReference>
<feature type="non-terminal residue" evidence="16">
    <location>
        <position position="1"/>
    </location>
</feature>
<keyword evidence="14" id="KW-0175">Coiled coil</keyword>
<keyword evidence="9" id="KW-0067">ATP-binding</keyword>
<evidence type="ECO:0000256" key="7">
    <source>
        <dbReference type="ARBA" id="ARBA00022741"/>
    </source>
</evidence>
<evidence type="ECO:0000256" key="2">
    <source>
        <dbReference type="ARBA" id="ARBA00013168"/>
    </source>
</evidence>
<keyword evidence="10" id="KW-0694">RNA-binding</keyword>
<keyword evidence="11" id="KW-0648">Protein biosynthesis</keyword>
<dbReference type="GO" id="GO:0005524">
    <property type="term" value="F:ATP binding"/>
    <property type="evidence" value="ECO:0007669"/>
    <property type="project" value="UniProtKB-KW"/>
</dbReference>
<evidence type="ECO:0000256" key="10">
    <source>
        <dbReference type="ARBA" id="ARBA00022884"/>
    </source>
</evidence>
<keyword evidence="8" id="KW-0862">Zinc</keyword>
<evidence type="ECO:0000313" key="17">
    <source>
        <dbReference type="Proteomes" id="UP000567293"/>
    </source>
</evidence>
<keyword evidence="12" id="KW-0030">Aminoacyl-tRNA synthetase</keyword>
<evidence type="ECO:0000256" key="14">
    <source>
        <dbReference type="SAM" id="Coils"/>
    </source>
</evidence>
<evidence type="ECO:0000256" key="4">
    <source>
        <dbReference type="ARBA" id="ARBA00022555"/>
    </source>
</evidence>
<proteinExistence type="inferred from homology"/>
<keyword evidence="7" id="KW-0547">Nucleotide-binding</keyword>
<evidence type="ECO:0000256" key="13">
    <source>
        <dbReference type="ARBA" id="ARBA00032577"/>
    </source>
</evidence>
<dbReference type="GO" id="GO:0046872">
    <property type="term" value="F:metal ion binding"/>
    <property type="evidence" value="ECO:0007669"/>
    <property type="project" value="UniProtKB-KW"/>
</dbReference>
<evidence type="ECO:0000256" key="9">
    <source>
        <dbReference type="ARBA" id="ARBA00022840"/>
    </source>
</evidence>
<keyword evidence="5 16" id="KW-0436">Ligase</keyword>
<organism evidence="16 17">
    <name type="scientific">Candidatus Acidiferrum panamense</name>
    <dbReference type="NCBI Taxonomy" id="2741543"/>
    <lineage>
        <taxon>Bacteria</taxon>
        <taxon>Pseudomonadati</taxon>
        <taxon>Acidobacteriota</taxon>
        <taxon>Terriglobia</taxon>
        <taxon>Candidatus Acidiferrales</taxon>
        <taxon>Candidatus Acidiferrum</taxon>
    </lineage>
</organism>
<dbReference type="GO" id="GO:0002161">
    <property type="term" value="F:aminoacyl-tRNA deacylase activity"/>
    <property type="evidence" value="ECO:0007669"/>
    <property type="project" value="TreeGrafter"/>
</dbReference>
<dbReference type="GO" id="GO:0000049">
    <property type="term" value="F:tRNA binding"/>
    <property type="evidence" value="ECO:0007669"/>
    <property type="project" value="UniProtKB-KW"/>
</dbReference>
<dbReference type="Pfam" id="PF07973">
    <property type="entry name" value="tRNA_SAD"/>
    <property type="match status" value="1"/>
</dbReference>
<accession>A0A7V8NU99</accession>
<dbReference type="InterPro" id="IPR050058">
    <property type="entry name" value="Ala-tRNA_ligase"/>
</dbReference>
<dbReference type="SUPFAM" id="SSF55186">
    <property type="entry name" value="ThrRS/AlaRS common domain"/>
    <property type="match status" value="1"/>
</dbReference>
<dbReference type="InterPro" id="IPR012947">
    <property type="entry name" value="tRNA_SAD"/>
</dbReference>
<keyword evidence="4" id="KW-0820">tRNA-binding</keyword>
<dbReference type="Gene3D" id="3.30.54.20">
    <property type="match status" value="1"/>
</dbReference>
<dbReference type="PANTHER" id="PTHR11777">
    <property type="entry name" value="ALANYL-TRNA SYNTHETASE"/>
    <property type="match status" value="1"/>
</dbReference>
<name>A0A7V8NU99_9BACT</name>
<keyword evidence="17" id="KW-1185">Reference proteome</keyword>
<feature type="domain" description="Threonyl/alanyl tRNA synthetase SAD" evidence="15">
    <location>
        <begin position="5"/>
        <end position="55"/>
    </location>
</feature>
<dbReference type="Gene3D" id="3.10.310.40">
    <property type="match status" value="1"/>
</dbReference>